<evidence type="ECO:0008006" key="4">
    <source>
        <dbReference type="Google" id="ProtNLM"/>
    </source>
</evidence>
<keyword evidence="1" id="KW-1133">Transmembrane helix</keyword>
<comment type="caution">
    <text evidence="2">The sequence shown here is derived from an EMBL/GenBank/DDBJ whole genome shotgun (WGS) entry which is preliminary data.</text>
</comment>
<gene>
    <name evidence="2" type="ORF">LSTR_LSTR013324</name>
</gene>
<evidence type="ECO:0000313" key="2">
    <source>
        <dbReference type="EMBL" id="RZF35481.1"/>
    </source>
</evidence>
<dbReference type="AlphaFoldDB" id="A0A482WQL8"/>
<protein>
    <recommendedName>
        <fullName evidence="4">Odorant receptor</fullName>
    </recommendedName>
</protein>
<dbReference type="EMBL" id="QKKF02028100">
    <property type="protein sequence ID" value="RZF35481.1"/>
    <property type="molecule type" value="Genomic_DNA"/>
</dbReference>
<evidence type="ECO:0000256" key="1">
    <source>
        <dbReference type="SAM" id="Phobius"/>
    </source>
</evidence>
<evidence type="ECO:0000313" key="3">
    <source>
        <dbReference type="Proteomes" id="UP000291343"/>
    </source>
</evidence>
<accession>A0A482WQL8</accession>
<feature type="transmembrane region" description="Helical" evidence="1">
    <location>
        <begin position="24"/>
        <end position="45"/>
    </location>
</feature>
<dbReference type="InParanoid" id="A0A482WQL8"/>
<keyword evidence="1" id="KW-0812">Transmembrane</keyword>
<feature type="transmembrane region" description="Helical" evidence="1">
    <location>
        <begin position="120"/>
        <end position="141"/>
    </location>
</feature>
<organism evidence="2 3">
    <name type="scientific">Laodelphax striatellus</name>
    <name type="common">Small brown planthopper</name>
    <name type="synonym">Delphax striatella</name>
    <dbReference type="NCBI Taxonomy" id="195883"/>
    <lineage>
        <taxon>Eukaryota</taxon>
        <taxon>Metazoa</taxon>
        <taxon>Ecdysozoa</taxon>
        <taxon>Arthropoda</taxon>
        <taxon>Hexapoda</taxon>
        <taxon>Insecta</taxon>
        <taxon>Pterygota</taxon>
        <taxon>Neoptera</taxon>
        <taxon>Paraneoptera</taxon>
        <taxon>Hemiptera</taxon>
        <taxon>Auchenorrhyncha</taxon>
        <taxon>Fulgoroidea</taxon>
        <taxon>Delphacidae</taxon>
        <taxon>Criomorphinae</taxon>
        <taxon>Laodelphax</taxon>
    </lineage>
</organism>
<feature type="transmembrane region" description="Helical" evidence="1">
    <location>
        <begin position="175"/>
        <end position="199"/>
    </location>
</feature>
<reference evidence="2 3" key="1">
    <citation type="journal article" date="2017" name="Gigascience">
        <title>Genome sequence of the small brown planthopper, Laodelphax striatellus.</title>
        <authorList>
            <person name="Zhu J."/>
            <person name="Jiang F."/>
            <person name="Wang X."/>
            <person name="Yang P."/>
            <person name="Bao Y."/>
            <person name="Zhao W."/>
            <person name="Wang W."/>
            <person name="Lu H."/>
            <person name="Wang Q."/>
            <person name="Cui N."/>
            <person name="Li J."/>
            <person name="Chen X."/>
            <person name="Luo L."/>
            <person name="Yu J."/>
            <person name="Kang L."/>
            <person name="Cui F."/>
        </authorList>
    </citation>
    <scope>NUCLEOTIDE SEQUENCE [LARGE SCALE GENOMIC DNA]</scope>
    <source>
        <strain evidence="2">Lst14</strain>
    </source>
</reference>
<sequence>MDDSTRFLRKFITLVHYDKPHNSLPFILMMIIAALAIINGCMVVLSEKENLEKCLLGMKDIAAITTLFSGIVERSLKPEKAMKLIELIEDRFFINERGGEGRWKKFELYYEKKRKSMRGLWNKLSTVIVIVFVAAVFRNLFNDLLLKSGGGGSTKTKDWPTPFVYWCPSWLDSSFAFFVFIFSFQGLLLAFVAIEAFCIQLSVCLATEKVLADFETIYMLLKDLADDFSYGREDGWGKFDNGDHHEDGWGKFDNEDHHEDGWGMRDNGDHLEDGWGERDDGYWEKSYKYRGRRTEVLRKDMGRIVECHQKLNRDFKHCAQNSAYVILITSCGMSVDTCVNIYIMLKADDLQTSFNYALACFFINLIVFFSYHTGQRIVNQIMKAALSFGHFLYTTKLKGQIQQ</sequence>
<dbReference type="Proteomes" id="UP000291343">
    <property type="component" value="Unassembled WGS sequence"/>
</dbReference>
<keyword evidence="3" id="KW-1185">Reference proteome</keyword>
<name>A0A482WQL8_LAOST</name>
<feature type="transmembrane region" description="Helical" evidence="1">
    <location>
        <begin position="323"/>
        <end position="344"/>
    </location>
</feature>
<feature type="transmembrane region" description="Helical" evidence="1">
    <location>
        <begin position="356"/>
        <end position="374"/>
    </location>
</feature>
<keyword evidence="1" id="KW-0472">Membrane</keyword>
<proteinExistence type="predicted"/>